<dbReference type="RefSeq" id="WP_092482982.1">
    <property type="nucleotide sequence ID" value="NZ_FOYM01000011.1"/>
</dbReference>
<dbReference type="InterPro" id="IPR006135">
    <property type="entry name" value="T3SS_substrate_exporter"/>
</dbReference>
<reference evidence="2" key="1">
    <citation type="submission" date="2016-10" db="EMBL/GenBank/DDBJ databases">
        <authorList>
            <person name="Varghese N."/>
            <person name="Submissions S."/>
        </authorList>
    </citation>
    <scope>NUCLEOTIDE SEQUENCE [LARGE SCALE GENOMIC DNA]</scope>
    <source>
        <strain evidence="2">DSM 3669</strain>
    </source>
</reference>
<keyword evidence="1" id="KW-0966">Cell projection</keyword>
<keyword evidence="2" id="KW-1185">Reference proteome</keyword>
<evidence type="ECO:0000313" key="1">
    <source>
        <dbReference type="EMBL" id="SFR05048.1"/>
    </source>
</evidence>
<dbReference type="PANTHER" id="PTHR30531:SF12">
    <property type="entry name" value="FLAGELLAR BIOSYNTHETIC PROTEIN FLHB"/>
    <property type="match status" value="1"/>
</dbReference>
<dbReference type="InterPro" id="IPR029025">
    <property type="entry name" value="T3SS_substrate_exporter_C"/>
</dbReference>
<dbReference type="STRING" id="39060.SAMN05660706_11143"/>
<organism evidence="1 2">
    <name type="scientific">Desulfoscipio geothermicus DSM 3669</name>
    <dbReference type="NCBI Taxonomy" id="1121426"/>
    <lineage>
        <taxon>Bacteria</taxon>
        <taxon>Bacillati</taxon>
        <taxon>Bacillota</taxon>
        <taxon>Clostridia</taxon>
        <taxon>Eubacteriales</taxon>
        <taxon>Desulfallaceae</taxon>
        <taxon>Desulfoscipio</taxon>
    </lineage>
</organism>
<keyword evidence="1" id="KW-0282">Flagellum</keyword>
<keyword evidence="1" id="KW-0969">Cilium</keyword>
<name>A0A1I6DI15_9FIRM</name>
<gene>
    <name evidence="1" type="ORF">SAMN05660706_11143</name>
</gene>
<protein>
    <submittedName>
        <fullName evidence="1">Flagellar biosynthesis protein</fullName>
    </submittedName>
</protein>
<dbReference type="Gene3D" id="3.40.1690.10">
    <property type="entry name" value="secretion proteins EscU"/>
    <property type="match status" value="1"/>
</dbReference>
<dbReference type="Pfam" id="PF01312">
    <property type="entry name" value="Bac_export_2"/>
    <property type="match status" value="1"/>
</dbReference>
<dbReference type="Proteomes" id="UP000199584">
    <property type="component" value="Unassembled WGS sequence"/>
</dbReference>
<dbReference type="AlphaFoldDB" id="A0A1I6DI15"/>
<dbReference type="SUPFAM" id="SSF160544">
    <property type="entry name" value="EscU C-terminal domain-like"/>
    <property type="match status" value="1"/>
</dbReference>
<proteinExistence type="predicted"/>
<dbReference type="EMBL" id="FOYM01000011">
    <property type="protein sequence ID" value="SFR05048.1"/>
    <property type="molecule type" value="Genomic_DNA"/>
</dbReference>
<dbReference type="PANTHER" id="PTHR30531">
    <property type="entry name" value="FLAGELLAR BIOSYNTHETIC PROTEIN FLHB"/>
    <property type="match status" value="1"/>
</dbReference>
<dbReference type="PRINTS" id="PR00950">
    <property type="entry name" value="TYPE3IMSPROT"/>
</dbReference>
<sequence>MEDKNKNKKNRYAAALKYESEKDNAPRITAAGRGELARTIKELAEQHGIPVYEDAVLAETLCKLGVNTEIPPELYEAVAQILVFVARIDRKS</sequence>
<dbReference type="GO" id="GO:0005886">
    <property type="term" value="C:plasma membrane"/>
    <property type="evidence" value="ECO:0007669"/>
    <property type="project" value="TreeGrafter"/>
</dbReference>
<evidence type="ECO:0000313" key="2">
    <source>
        <dbReference type="Proteomes" id="UP000199584"/>
    </source>
</evidence>
<dbReference type="OrthoDB" id="9810419at2"/>
<accession>A0A1I6DI15</accession>
<dbReference type="GO" id="GO:0009306">
    <property type="term" value="P:protein secretion"/>
    <property type="evidence" value="ECO:0007669"/>
    <property type="project" value="InterPro"/>
</dbReference>